<organism evidence="1 2">
    <name type="scientific">Amazona aestiva</name>
    <name type="common">Blue-fronted Amazon parrot</name>
    <dbReference type="NCBI Taxonomy" id="12930"/>
    <lineage>
        <taxon>Eukaryota</taxon>
        <taxon>Metazoa</taxon>
        <taxon>Chordata</taxon>
        <taxon>Craniata</taxon>
        <taxon>Vertebrata</taxon>
        <taxon>Euteleostomi</taxon>
        <taxon>Archelosauria</taxon>
        <taxon>Archosauria</taxon>
        <taxon>Dinosauria</taxon>
        <taxon>Saurischia</taxon>
        <taxon>Theropoda</taxon>
        <taxon>Coelurosauria</taxon>
        <taxon>Aves</taxon>
        <taxon>Neognathae</taxon>
        <taxon>Neoaves</taxon>
        <taxon>Telluraves</taxon>
        <taxon>Australaves</taxon>
        <taxon>Psittaciformes</taxon>
        <taxon>Psittacidae</taxon>
        <taxon>Amazona</taxon>
    </lineage>
</organism>
<comment type="caution">
    <text evidence="1">The sequence shown here is derived from an EMBL/GenBank/DDBJ whole genome shotgun (WGS) entry which is preliminary data.</text>
</comment>
<protein>
    <submittedName>
        <fullName evidence="1">Uncharacterized protein</fullName>
    </submittedName>
</protein>
<dbReference type="AlphaFoldDB" id="A0A0Q3X0R7"/>
<name>A0A0Q3X0R7_AMAAE</name>
<accession>A0A0Q3X0R7</accession>
<keyword evidence="2" id="KW-1185">Reference proteome</keyword>
<gene>
    <name evidence="1" type="ORF">AAES_17699</name>
</gene>
<evidence type="ECO:0000313" key="1">
    <source>
        <dbReference type="EMBL" id="KQL59797.1"/>
    </source>
</evidence>
<dbReference type="EMBL" id="LMAW01000256">
    <property type="protein sequence ID" value="KQL59797.1"/>
    <property type="molecule type" value="Genomic_DNA"/>
</dbReference>
<sequence length="69" mass="7891">MKRGHPNPLMYNADKMNFGSLFSRAYSSSPGDTYGNYQFDHVRLHRTSIGPDTNLTAFAYIGPLMVWIY</sequence>
<evidence type="ECO:0000313" key="2">
    <source>
        <dbReference type="Proteomes" id="UP000051836"/>
    </source>
</evidence>
<reference evidence="1 2" key="1">
    <citation type="submission" date="2015-10" db="EMBL/GenBank/DDBJ databases">
        <authorList>
            <person name="Gilbert D.G."/>
        </authorList>
    </citation>
    <scope>NUCLEOTIDE SEQUENCE [LARGE SCALE GENOMIC DNA]</scope>
    <source>
        <strain evidence="1">FVVF132</strain>
    </source>
</reference>
<dbReference type="Proteomes" id="UP000051836">
    <property type="component" value="Unassembled WGS sequence"/>
</dbReference>
<proteinExistence type="predicted"/>